<gene>
    <name evidence="1" type="ORF">PsorP6_009269</name>
</gene>
<evidence type="ECO:0000313" key="2">
    <source>
        <dbReference type="Proteomes" id="UP001163321"/>
    </source>
</evidence>
<reference evidence="1 2" key="1">
    <citation type="journal article" date="2022" name="bioRxiv">
        <title>The genome of the oomycete Peronosclerospora sorghi, a cosmopolitan pathogen of maize and sorghum, is inflated with dispersed pseudogenes.</title>
        <authorList>
            <person name="Fletcher K."/>
            <person name="Martin F."/>
            <person name="Isakeit T."/>
            <person name="Cavanaugh K."/>
            <person name="Magill C."/>
            <person name="Michelmore R."/>
        </authorList>
    </citation>
    <scope>NUCLEOTIDE SEQUENCE [LARGE SCALE GENOMIC DNA]</scope>
    <source>
        <strain evidence="1">P6</strain>
    </source>
</reference>
<proteinExistence type="predicted"/>
<protein>
    <submittedName>
        <fullName evidence="1">Uncharacterized protein</fullName>
    </submittedName>
</protein>
<organism evidence="1 2">
    <name type="scientific">Peronosclerospora sorghi</name>
    <dbReference type="NCBI Taxonomy" id="230839"/>
    <lineage>
        <taxon>Eukaryota</taxon>
        <taxon>Sar</taxon>
        <taxon>Stramenopiles</taxon>
        <taxon>Oomycota</taxon>
        <taxon>Peronosporomycetes</taxon>
        <taxon>Peronosporales</taxon>
        <taxon>Peronosporaceae</taxon>
        <taxon>Peronosclerospora</taxon>
    </lineage>
</organism>
<evidence type="ECO:0000313" key="1">
    <source>
        <dbReference type="EMBL" id="KAI9911506.1"/>
    </source>
</evidence>
<accession>A0ACC0W0J1</accession>
<keyword evidence="2" id="KW-1185">Reference proteome</keyword>
<name>A0ACC0W0J1_9STRA</name>
<dbReference type="Proteomes" id="UP001163321">
    <property type="component" value="Chromosome 5"/>
</dbReference>
<dbReference type="EMBL" id="CM047584">
    <property type="protein sequence ID" value="KAI9911506.1"/>
    <property type="molecule type" value="Genomic_DNA"/>
</dbReference>
<sequence length="89" mass="10231">MALRGRGSILQRDIYRFRTHCATGFTPASSPETLFVSCEDRTGFHFSSTTVIIRNSVETVRIPDFVERIIFDTALIECFYLLVVRVRVK</sequence>
<comment type="caution">
    <text evidence="1">The sequence shown here is derived from an EMBL/GenBank/DDBJ whole genome shotgun (WGS) entry which is preliminary data.</text>
</comment>